<keyword evidence="1" id="KW-1133">Transmembrane helix</keyword>
<keyword evidence="1" id="KW-0812">Transmembrane</keyword>
<reference evidence="2 3" key="1">
    <citation type="submission" date="2016-10" db="EMBL/GenBank/DDBJ databases">
        <title>Complete Genome Sequence of Peptococcaceae strain DCMF.</title>
        <authorList>
            <person name="Edwards R.J."/>
            <person name="Holland S.I."/>
            <person name="Deshpande N.P."/>
            <person name="Wong Y.K."/>
            <person name="Ertan H."/>
            <person name="Manefield M."/>
            <person name="Russell T.L."/>
            <person name="Lee M.J."/>
        </authorList>
    </citation>
    <scope>NUCLEOTIDE SEQUENCE [LARGE SCALE GENOMIC DNA]</scope>
    <source>
        <strain evidence="2 3">DCMF</strain>
    </source>
</reference>
<dbReference type="EMBL" id="CP017634">
    <property type="protein sequence ID" value="ATW28228.1"/>
    <property type="molecule type" value="Genomic_DNA"/>
</dbReference>
<dbReference type="Proteomes" id="UP000323521">
    <property type="component" value="Chromosome"/>
</dbReference>
<proteinExistence type="predicted"/>
<feature type="transmembrane region" description="Helical" evidence="1">
    <location>
        <begin position="46"/>
        <end position="64"/>
    </location>
</feature>
<keyword evidence="1" id="KW-0472">Membrane</keyword>
<dbReference type="KEGG" id="fwa:DCMF_28815"/>
<gene>
    <name evidence="2" type="ORF">DCMF_28815</name>
</gene>
<protein>
    <submittedName>
        <fullName evidence="2">Uncharacterized protein</fullName>
    </submittedName>
</protein>
<evidence type="ECO:0000313" key="2">
    <source>
        <dbReference type="EMBL" id="ATW28228.1"/>
    </source>
</evidence>
<evidence type="ECO:0000313" key="3">
    <source>
        <dbReference type="Proteomes" id="UP000323521"/>
    </source>
</evidence>
<sequence length="65" mass="7846">MKKYDEFQETNEFERDIQDLREWQNNQYNPGHYIGTGRVPRPVKGLGKFSILLIALGIFIFFRYF</sequence>
<evidence type="ECO:0000256" key="1">
    <source>
        <dbReference type="SAM" id="Phobius"/>
    </source>
</evidence>
<dbReference type="AlphaFoldDB" id="A0A3G1L0P5"/>
<organism evidence="2 3">
    <name type="scientific">Formimonas warabiya</name>
    <dbReference type="NCBI Taxonomy" id="1761012"/>
    <lineage>
        <taxon>Bacteria</taxon>
        <taxon>Bacillati</taxon>
        <taxon>Bacillota</taxon>
        <taxon>Clostridia</taxon>
        <taxon>Eubacteriales</taxon>
        <taxon>Peptococcaceae</taxon>
        <taxon>Candidatus Formimonas</taxon>
    </lineage>
</organism>
<accession>A0A3G1L0P5</accession>
<keyword evidence="3" id="KW-1185">Reference proteome</keyword>
<name>A0A3G1L0P5_FORW1</name>